<evidence type="ECO:0008006" key="4">
    <source>
        <dbReference type="Google" id="ProtNLM"/>
    </source>
</evidence>
<evidence type="ECO:0000256" key="1">
    <source>
        <dbReference type="SAM" id="MobiDB-lite"/>
    </source>
</evidence>
<proteinExistence type="predicted"/>
<dbReference type="Proteomes" id="UP000780801">
    <property type="component" value="Unassembled WGS sequence"/>
</dbReference>
<gene>
    <name evidence="2" type="ORF">BGW38_000356</name>
</gene>
<dbReference type="OrthoDB" id="2369458at2759"/>
<comment type="caution">
    <text evidence="2">The sequence shown here is derived from an EMBL/GenBank/DDBJ whole genome shotgun (WGS) entry which is preliminary data.</text>
</comment>
<reference evidence="2" key="1">
    <citation type="journal article" date="2020" name="Fungal Divers.">
        <title>Resolving the Mortierellaceae phylogeny through synthesis of multi-gene phylogenetics and phylogenomics.</title>
        <authorList>
            <person name="Vandepol N."/>
            <person name="Liber J."/>
            <person name="Desiro A."/>
            <person name="Na H."/>
            <person name="Kennedy M."/>
            <person name="Barry K."/>
            <person name="Grigoriev I.V."/>
            <person name="Miller A.N."/>
            <person name="O'Donnell K."/>
            <person name="Stajich J.E."/>
            <person name="Bonito G."/>
        </authorList>
    </citation>
    <scope>NUCLEOTIDE SEQUENCE</scope>
    <source>
        <strain evidence="2">KOD1015</strain>
    </source>
</reference>
<sequence>MDQQDTRHQDLINEIQTVQASSLQEPPPSSPPEPAPQTRQQLSTPPQRQLHALDLVEIRTLVAQHLSRPELTRCTLVSRQWSFYFLPFYWRKISISSFKTVPLDKLGTIAKYGSHIRILHAGCIEKTSVFNQPSISQLLCLEVSTLGKADSEDKGRGCVTEVIVRNRATLKELNWRCFGRDYTWGHQQPFRLYARLFDNSLARSSQTRFLNLTTMILANWSISKLDFVRILMACPALRDVVFDATEHVKQSDIKSVRPSPDTSPNAGADDKDRDLLANDPSPSMWSFQHRRVESITFEGNVLPNFLQHLPNLRRLALQGLNTNGLRSIPDELRVRPYLCPYLQELVMNTTLNPREASRFLDIIESVPSFTTQDASPVHLPIKSFLNTRSDLVNPPATGLRLFEGRVPFSVIDNFFELILSRHSATIEVVSLEDNMDRGDAFRFNIWRVLETCPRLTTFEVPYSLTGAYQFASRLAMAPLFPPTSHHITGSNLTTNTNTMGTAALNPGSGFGASAAGGALSSSPVVHLARPYEPIYDWVCKDMRRLWIRIKDMDPRRPMDQIPIDLCVDRLLPPEGKRDNSKRTQSELERLILEMLSGLERLEELNIGSGWYLLMKKPRAR</sequence>
<protein>
    <recommendedName>
        <fullName evidence="4">F-box domain-containing protein</fullName>
    </recommendedName>
</protein>
<dbReference type="EMBL" id="JAABOA010001095">
    <property type="protein sequence ID" value="KAF9582319.1"/>
    <property type="molecule type" value="Genomic_DNA"/>
</dbReference>
<dbReference type="SUPFAM" id="SSF81383">
    <property type="entry name" value="F-box domain"/>
    <property type="match status" value="1"/>
</dbReference>
<feature type="region of interest" description="Disordered" evidence="1">
    <location>
        <begin position="252"/>
        <end position="275"/>
    </location>
</feature>
<feature type="region of interest" description="Disordered" evidence="1">
    <location>
        <begin position="1"/>
        <end position="46"/>
    </location>
</feature>
<evidence type="ECO:0000313" key="3">
    <source>
        <dbReference type="Proteomes" id="UP000780801"/>
    </source>
</evidence>
<name>A0A9P6FVT4_9FUNG</name>
<dbReference type="InterPro" id="IPR032675">
    <property type="entry name" value="LRR_dom_sf"/>
</dbReference>
<dbReference type="AlphaFoldDB" id="A0A9P6FVT4"/>
<feature type="compositionally biased region" description="Basic and acidic residues" evidence="1">
    <location>
        <begin position="1"/>
        <end position="11"/>
    </location>
</feature>
<organism evidence="2 3">
    <name type="scientific">Lunasporangiospora selenospora</name>
    <dbReference type="NCBI Taxonomy" id="979761"/>
    <lineage>
        <taxon>Eukaryota</taxon>
        <taxon>Fungi</taxon>
        <taxon>Fungi incertae sedis</taxon>
        <taxon>Mucoromycota</taxon>
        <taxon>Mortierellomycotina</taxon>
        <taxon>Mortierellomycetes</taxon>
        <taxon>Mortierellales</taxon>
        <taxon>Mortierellaceae</taxon>
        <taxon>Lunasporangiospora</taxon>
    </lineage>
</organism>
<dbReference type="InterPro" id="IPR036047">
    <property type="entry name" value="F-box-like_dom_sf"/>
</dbReference>
<evidence type="ECO:0000313" key="2">
    <source>
        <dbReference type="EMBL" id="KAF9582319.1"/>
    </source>
</evidence>
<feature type="compositionally biased region" description="Pro residues" evidence="1">
    <location>
        <begin position="25"/>
        <end position="35"/>
    </location>
</feature>
<dbReference type="SUPFAM" id="SSF52047">
    <property type="entry name" value="RNI-like"/>
    <property type="match status" value="1"/>
</dbReference>
<dbReference type="Gene3D" id="3.80.10.10">
    <property type="entry name" value="Ribonuclease Inhibitor"/>
    <property type="match status" value="1"/>
</dbReference>
<keyword evidence="3" id="KW-1185">Reference proteome</keyword>
<accession>A0A9P6FVT4</accession>